<organism evidence="6 7">
    <name type="scientific">Paenibacillus alba</name>
    <dbReference type="NCBI Taxonomy" id="1197127"/>
    <lineage>
        <taxon>Bacteria</taxon>
        <taxon>Bacillati</taxon>
        <taxon>Bacillota</taxon>
        <taxon>Bacilli</taxon>
        <taxon>Bacillales</taxon>
        <taxon>Paenibacillaceae</taxon>
        <taxon>Paenibacillus</taxon>
    </lineage>
</organism>
<keyword evidence="4" id="KW-0067">ATP-binding</keyword>
<dbReference type="PANTHER" id="PTHR24348:SF22">
    <property type="entry name" value="NON-SPECIFIC SERINE_THREONINE PROTEIN KINASE"/>
    <property type="match status" value="1"/>
</dbReference>
<evidence type="ECO:0000259" key="5">
    <source>
        <dbReference type="PROSITE" id="PS50011"/>
    </source>
</evidence>
<dbReference type="PROSITE" id="PS50011">
    <property type="entry name" value="PROTEIN_KINASE_DOM"/>
    <property type="match status" value="1"/>
</dbReference>
<dbReference type="Pfam" id="PF00069">
    <property type="entry name" value="Pkinase"/>
    <property type="match status" value="1"/>
</dbReference>
<accession>A0ABU6FY57</accession>
<dbReference type="GO" id="GO:0016301">
    <property type="term" value="F:kinase activity"/>
    <property type="evidence" value="ECO:0007669"/>
    <property type="project" value="UniProtKB-KW"/>
</dbReference>
<evidence type="ECO:0000256" key="2">
    <source>
        <dbReference type="ARBA" id="ARBA00022741"/>
    </source>
</evidence>
<keyword evidence="1" id="KW-0808">Transferase</keyword>
<dbReference type="SMART" id="SM00220">
    <property type="entry name" value="S_TKc"/>
    <property type="match status" value="1"/>
</dbReference>
<gene>
    <name evidence="6" type="ORF">P4I72_04060</name>
</gene>
<name>A0ABU6FY57_9BACL</name>
<dbReference type="PROSITE" id="PS00108">
    <property type="entry name" value="PROTEIN_KINASE_ST"/>
    <property type="match status" value="1"/>
</dbReference>
<proteinExistence type="predicted"/>
<dbReference type="InterPro" id="IPR008271">
    <property type="entry name" value="Ser/Thr_kinase_AS"/>
</dbReference>
<sequence length="316" mass="35837">MNQNNEYGCYLELDSMLNDTYKLTGYLASSELSIVYLGYNVESGESVVIKEYYPKALVMRDMDNKTVISRKPSAQAHIDRLREAFRREAAMLKGLQHKNIVGFMNDFEQNETSYLVTAYCRGQTLESYIHKNHPMARADWVGKTLIPLLEGIQYMHDQGIIHRDLKPGNVMIGEDGSPQVIDFGSAIHLNTASSYPIMTSAGFSPLELYSDKSKQGTYSDMFSLAAIIYYVLTGQVPMDISQRLIQDNLPSVRKLNNRVSVVLSCIIMWGMAVKFAKRCPSFRVMKAALHMEYYRLKGLDLSIGKLKKTEKPTPRL</sequence>
<dbReference type="Gene3D" id="1.10.510.10">
    <property type="entry name" value="Transferase(Phosphotransferase) domain 1"/>
    <property type="match status" value="1"/>
</dbReference>
<evidence type="ECO:0000313" key="7">
    <source>
        <dbReference type="Proteomes" id="UP001338137"/>
    </source>
</evidence>
<dbReference type="SUPFAM" id="SSF56112">
    <property type="entry name" value="Protein kinase-like (PK-like)"/>
    <property type="match status" value="1"/>
</dbReference>
<keyword evidence="3 6" id="KW-0418">Kinase</keyword>
<dbReference type="PANTHER" id="PTHR24348">
    <property type="entry name" value="SERINE/THREONINE-PROTEIN KINASE UNC-51-RELATED"/>
    <property type="match status" value="1"/>
</dbReference>
<keyword evidence="2" id="KW-0547">Nucleotide-binding</keyword>
<dbReference type="InterPro" id="IPR045269">
    <property type="entry name" value="Atg1-like"/>
</dbReference>
<dbReference type="RefSeq" id="WP_326070678.1">
    <property type="nucleotide sequence ID" value="NZ_JARLKY010000009.1"/>
</dbReference>
<protein>
    <submittedName>
        <fullName evidence="6">Serine/threonine-protein kinase</fullName>
    </submittedName>
</protein>
<feature type="domain" description="Protein kinase" evidence="5">
    <location>
        <begin position="21"/>
        <end position="293"/>
    </location>
</feature>
<dbReference type="CDD" id="cd14014">
    <property type="entry name" value="STKc_PknB_like"/>
    <property type="match status" value="1"/>
</dbReference>
<reference evidence="6 7" key="1">
    <citation type="submission" date="2023-03" db="EMBL/GenBank/DDBJ databases">
        <title>Bacillus Genome Sequencing.</title>
        <authorList>
            <person name="Dunlap C."/>
        </authorList>
    </citation>
    <scope>NUCLEOTIDE SEQUENCE [LARGE SCALE GENOMIC DNA]</scope>
    <source>
        <strain evidence="6 7">BD-533</strain>
    </source>
</reference>
<dbReference type="InterPro" id="IPR011009">
    <property type="entry name" value="Kinase-like_dom_sf"/>
</dbReference>
<evidence type="ECO:0000256" key="3">
    <source>
        <dbReference type="ARBA" id="ARBA00022777"/>
    </source>
</evidence>
<evidence type="ECO:0000256" key="1">
    <source>
        <dbReference type="ARBA" id="ARBA00022679"/>
    </source>
</evidence>
<evidence type="ECO:0000256" key="4">
    <source>
        <dbReference type="ARBA" id="ARBA00022840"/>
    </source>
</evidence>
<comment type="caution">
    <text evidence="6">The sequence shown here is derived from an EMBL/GenBank/DDBJ whole genome shotgun (WGS) entry which is preliminary data.</text>
</comment>
<dbReference type="EMBL" id="JARLKY010000009">
    <property type="protein sequence ID" value="MEC0226285.1"/>
    <property type="molecule type" value="Genomic_DNA"/>
</dbReference>
<evidence type="ECO:0000313" key="6">
    <source>
        <dbReference type="EMBL" id="MEC0226285.1"/>
    </source>
</evidence>
<keyword evidence="7" id="KW-1185">Reference proteome</keyword>
<dbReference type="InterPro" id="IPR000719">
    <property type="entry name" value="Prot_kinase_dom"/>
</dbReference>
<dbReference type="Proteomes" id="UP001338137">
    <property type="component" value="Unassembled WGS sequence"/>
</dbReference>